<comment type="similarity">
    <text evidence="5 20">Belongs to the MurB family.</text>
</comment>
<comment type="catalytic activity">
    <reaction evidence="19 20">
        <text>UDP-N-acetyl-alpha-D-muramate + NADP(+) = UDP-N-acetyl-3-O-(1-carboxyvinyl)-alpha-D-glucosamine + NADPH + H(+)</text>
        <dbReference type="Rhea" id="RHEA:12248"/>
        <dbReference type="ChEBI" id="CHEBI:15378"/>
        <dbReference type="ChEBI" id="CHEBI:57783"/>
        <dbReference type="ChEBI" id="CHEBI:58349"/>
        <dbReference type="ChEBI" id="CHEBI:68483"/>
        <dbReference type="ChEBI" id="CHEBI:70757"/>
        <dbReference type="EC" id="1.3.1.98"/>
    </reaction>
</comment>
<evidence type="ECO:0000313" key="23">
    <source>
        <dbReference type="Proteomes" id="UP001595384"/>
    </source>
</evidence>
<feature type="active site" description="Proton donor" evidence="20">
    <location>
        <position position="232"/>
    </location>
</feature>
<keyword evidence="17 20" id="KW-0961">Cell wall biogenesis/degradation</keyword>
<evidence type="ECO:0000256" key="16">
    <source>
        <dbReference type="ARBA" id="ARBA00023306"/>
    </source>
</evidence>
<accession>A0ABV7C879</accession>
<evidence type="ECO:0000256" key="8">
    <source>
        <dbReference type="ARBA" id="ARBA00022490"/>
    </source>
</evidence>
<evidence type="ECO:0000259" key="21">
    <source>
        <dbReference type="PROSITE" id="PS51387"/>
    </source>
</evidence>
<evidence type="ECO:0000256" key="17">
    <source>
        <dbReference type="ARBA" id="ARBA00023316"/>
    </source>
</evidence>
<sequence length="351" mass="39086">MQFYLNTSLKPYHTFGIDQTCQQLVIVESVEDLMTVYRDPQWQALPKYILGKGSNVLFTSPYRGMVLVNRIQGLEQREDDSYHYLHVSAGQDWPELVEWTVAQNIAGLENLALIPGCTGSAPIQNIGAYGVELKDVCEYVDYLCLSTYTIQRLTNSECQFGYRDSIFKQALYGKAIIVAVGFKLEKQWQPKIQYGPLKALGQHATCHDVFNAVCQIRRDKLPNPSEQGNAGSFFKNPVVDTEQFTQLQHSYPDIVGYPVAGGMKLAAGWLVEHAGLKGACEGGAQVHPKQALVIVNQQGQATAQDIVRLAAKVRAVVKQTYGVTLEHEVRFMGSHSEISLDQAIETNNERS</sequence>
<comment type="pathway">
    <text evidence="4 20">Cell wall biogenesis; peptidoglycan biosynthesis.</text>
</comment>
<keyword evidence="14 20" id="KW-0573">Peptidoglycan synthesis</keyword>
<comment type="caution">
    <text evidence="22">The sequence shown here is derived from an EMBL/GenBank/DDBJ whole genome shotgun (WGS) entry which is preliminary data.</text>
</comment>
<evidence type="ECO:0000256" key="12">
    <source>
        <dbReference type="ARBA" id="ARBA00022857"/>
    </source>
</evidence>
<dbReference type="InterPro" id="IPR016167">
    <property type="entry name" value="FAD-bd_PCMH_sub1"/>
</dbReference>
<evidence type="ECO:0000256" key="1">
    <source>
        <dbReference type="ARBA" id="ARBA00001974"/>
    </source>
</evidence>
<keyword evidence="9 20" id="KW-0132">Cell division</keyword>
<keyword evidence="10 20" id="KW-0285">Flavoprotein</keyword>
<keyword evidence="16 20" id="KW-0131">Cell cycle</keyword>
<keyword evidence="15 20" id="KW-0560">Oxidoreductase</keyword>
<comment type="subcellular location">
    <subcellularLocation>
        <location evidence="3 20">Cytoplasm</location>
    </subcellularLocation>
</comment>
<comment type="function">
    <text evidence="2 20">Cell wall formation.</text>
</comment>
<dbReference type="RefSeq" id="WP_123015188.1">
    <property type="nucleotide sequence ID" value="NZ_AP024911.1"/>
</dbReference>
<evidence type="ECO:0000256" key="15">
    <source>
        <dbReference type="ARBA" id="ARBA00023002"/>
    </source>
</evidence>
<feature type="active site" evidence="20">
    <location>
        <position position="328"/>
    </location>
</feature>
<dbReference type="Pfam" id="PF02873">
    <property type="entry name" value="MurB_C"/>
    <property type="match status" value="1"/>
</dbReference>
<dbReference type="PANTHER" id="PTHR21071:SF4">
    <property type="entry name" value="UDP-N-ACETYLENOLPYRUVOYLGLUCOSAMINE REDUCTASE"/>
    <property type="match status" value="1"/>
</dbReference>
<reference evidence="23" key="1">
    <citation type="journal article" date="2019" name="Int. J. Syst. Evol. Microbiol.">
        <title>The Global Catalogue of Microorganisms (GCM) 10K type strain sequencing project: providing services to taxonomists for standard genome sequencing and annotation.</title>
        <authorList>
            <consortium name="The Broad Institute Genomics Platform"/>
            <consortium name="The Broad Institute Genome Sequencing Center for Infectious Disease"/>
            <person name="Wu L."/>
            <person name="Ma J."/>
        </authorList>
    </citation>
    <scope>NUCLEOTIDE SEQUENCE [LARGE SCALE GENOMIC DNA]</scope>
    <source>
        <strain evidence="23">KCTC 62784</strain>
    </source>
</reference>
<evidence type="ECO:0000256" key="10">
    <source>
        <dbReference type="ARBA" id="ARBA00022630"/>
    </source>
</evidence>
<dbReference type="InterPro" id="IPR036318">
    <property type="entry name" value="FAD-bd_PCMH-like_sf"/>
</dbReference>
<dbReference type="Gene3D" id="3.30.465.10">
    <property type="match status" value="1"/>
</dbReference>
<dbReference type="PROSITE" id="PS51387">
    <property type="entry name" value="FAD_PCMH"/>
    <property type="match status" value="1"/>
</dbReference>
<dbReference type="SUPFAM" id="SSF56194">
    <property type="entry name" value="Uridine diphospho-N-Acetylenolpyruvylglucosamine reductase, MurB, C-terminal domain"/>
    <property type="match status" value="1"/>
</dbReference>
<evidence type="ECO:0000256" key="5">
    <source>
        <dbReference type="ARBA" id="ARBA00010485"/>
    </source>
</evidence>
<keyword evidence="23" id="KW-1185">Reference proteome</keyword>
<evidence type="ECO:0000256" key="9">
    <source>
        <dbReference type="ARBA" id="ARBA00022618"/>
    </source>
</evidence>
<dbReference type="InterPro" id="IPR006094">
    <property type="entry name" value="Oxid_FAD_bind_N"/>
</dbReference>
<gene>
    <name evidence="20 22" type="primary">murB</name>
    <name evidence="22" type="ORF">ACFODT_04280</name>
</gene>
<evidence type="ECO:0000256" key="3">
    <source>
        <dbReference type="ARBA" id="ARBA00004496"/>
    </source>
</evidence>
<protein>
    <recommendedName>
        <fullName evidence="7 20">UDP-N-acetylenolpyruvoylglucosamine reductase</fullName>
        <ecNumber evidence="6 20">1.3.1.98</ecNumber>
    </recommendedName>
    <alternativeName>
        <fullName evidence="18 20">UDP-N-acetylmuramate dehydrogenase</fullName>
    </alternativeName>
</protein>
<evidence type="ECO:0000313" key="22">
    <source>
        <dbReference type="EMBL" id="MFC3023043.1"/>
    </source>
</evidence>
<dbReference type="SUPFAM" id="SSF56176">
    <property type="entry name" value="FAD-binding/transporter-associated domain-like"/>
    <property type="match status" value="1"/>
</dbReference>
<dbReference type="PANTHER" id="PTHR21071">
    <property type="entry name" value="UDP-N-ACETYLENOLPYRUVOYLGLUCOSAMINE REDUCTASE"/>
    <property type="match status" value="1"/>
</dbReference>
<evidence type="ECO:0000256" key="20">
    <source>
        <dbReference type="HAMAP-Rule" id="MF_00037"/>
    </source>
</evidence>
<evidence type="ECO:0000256" key="13">
    <source>
        <dbReference type="ARBA" id="ARBA00022960"/>
    </source>
</evidence>
<evidence type="ECO:0000256" key="6">
    <source>
        <dbReference type="ARBA" id="ARBA00012518"/>
    </source>
</evidence>
<evidence type="ECO:0000256" key="7">
    <source>
        <dbReference type="ARBA" id="ARBA00015188"/>
    </source>
</evidence>
<comment type="cofactor">
    <cofactor evidence="1 20">
        <name>FAD</name>
        <dbReference type="ChEBI" id="CHEBI:57692"/>
    </cofactor>
</comment>
<evidence type="ECO:0000256" key="2">
    <source>
        <dbReference type="ARBA" id="ARBA00003921"/>
    </source>
</evidence>
<dbReference type="InterPro" id="IPR003170">
    <property type="entry name" value="MurB"/>
</dbReference>
<feature type="domain" description="FAD-binding PCMH-type" evidence="21">
    <location>
        <begin position="17"/>
        <end position="187"/>
    </location>
</feature>
<keyword evidence="13 20" id="KW-0133">Cell shape</keyword>
<keyword evidence="12 20" id="KW-0521">NADP</keyword>
<dbReference type="EC" id="1.3.1.98" evidence="6 20"/>
<keyword evidence="8 20" id="KW-0963">Cytoplasm</keyword>
<dbReference type="NCBIfam" id="TIGR00179">
    <property type="entry name" value="murB"/>
    <property type="match status" value="1"/>
</dbReference>
<dbReference type="InterPro" id="IPR036635">
    <property type="entry name" value="MurB_C_sf"/>
</dbReference>
<evidence type="ECO:0000256" key="11">
    <source>
        <dbReference type="ARBA" id="ARBA00022827"/>
    </source>
</evidence>
<dbReference type="Gene3D" id="3.90.78.10">
    <property type="entry name" value="UDP-N-acetylenolpyruvoylglucosamine reductase, C-terminal domain"/>
    <property type="match status" value="1"/>
</dbReference>
<name>A0ABV7C879_9VIBR</name>
<dbReference type="InterPro" id="IPR011601">
    <property type="entry name" value="MurB_C"/>
</dbReference>
<dbReference type="GO" id="GO:0008762">
    <property type="term" value="F:UDP-N-acetylmuramate dehydrogenase activity"/>
    <property type="evidence" value="ECO:0007669"/>
    <property type="project" value="UniProtKB-EC"/>
</dbReference>
<dbReference type="EMBL" id="JBHRSE010000031">
    <property type="protein sequence ID" value="MFC3023043.1"/>
    <property type="molecule type" value="Genomic_DNA"/>
</dbReference>
<dbReference type="InterPro" id="IPR016166">
    <property type="entry name" value="FAD-bd_PCMH"/>
</dbReference>
<dbReference type="InterPro" id="IPR016169">
    <property type="entry name" value="FAD-bd_PCMH_sub2"/>
</dbReference>
<organism evidence="22 23">
    <name type="scientific">Vibrio zhugei</name>
    <dbReference type="NCBI Taxonomy" id="2479546"/>
    <lineage>
        <taxon>Bacteria</taxon>
        <taxon>Pseudomonadati</taxon>
        <taxon>Pseudomonadota</taxon>
        <taxon>Gammaproteobacteria</taxon>
        <taxon>Vibrionales</taxon>
        <taxon>Vibrionaceae</taxon>
        <taxon>Vibrio</taxon>
    </lineage>
</organism>
<dbReference type="NCBIfam" id="NF000755">
    <property type="entry name" value="PRK00046.1"/>
    <property type="match status" value="1"/>
</dbReference>
<evidence type="ECO:0000256" key="4">
    <source>
        <dbReference type="ARBA" id="ARBA00004752"/>
    </source>
</evidence>
<evidence type="ECO:0000256" key="18">
    <source>
        <dbReference type="ARBA" id="ARBA00031026"/>
    </source>
</evidence>
<evidence type="ECO:0000256" key="14">
    <source>
        <dbReference type="ARBA" id="ARBA00022984"/>
    </source>
</evidence>
<keyword evidence="11 20" id="KW-0274">FAD</keyword>
<dbReference type="Gene3D" id="3.30.43.10">
    <property type="entry name" value="Uridine Diphospho-n-acetylenolpyruvylglucosamine Reductase, domain 2"/>
    <property type="match status" value="1"/>
</dbReference>
<dbReference type="HAMAP" id="MF_00037">
    <property type="entry name" value="MurB"/>
    <property type="match status" value="1"/>
</dbReference>
<evidence type="ECO:0000256" key="19">
    <source>
        <dbReference type="ARBA" id="ARBA00048914"/>
    </source>
</evidence>
<dbReference type="Proteomes" id="UP001595384">
    <property type="component" value="Unassembled WGS sequence"/>
</dbReference>
<proteinExistence type="inferred from homology"/>
<dbReference type="Pfam" id="PF01565">
    <property type="entry name" value="FAD_binding_4"/>
    <property type="match status" value="1"/>
</dbReference>
<feature type="active site" evidence="20">
    <location>
        <position position="163"/>
    </location>
</feature>